<dbReference type="EMBL" id="WHWC01000013">
    <property type="protein sequence ID" value="KAG8371579.1"/>
    <property type="molecule type" value="Genomic_DNA"/>
</dbReference>
<sequence>MDRSALGRLCYLVEHVGGLKDSRYVTVSEKVCIFLSILAHHKKNRIVKFDFWRSGFTISVHFHDVLNAILKLHPVFLVKPKPVDDNCNNPRWKPFKGCLGALDGSYIDVQVLKAHKPRYRTHKGSISVNVLGVVDQDMKFVYALPGWEGSAADSRVLRDAVSRPNGLRVPTGQYYSCDAGYMNCTGFLTPYRSVRYHLDEWGEGNRAPQNEKEYYNMMYSRARNVIERTWGCMKWRWAVLRGPTFYNIKIQNRIILACALLHNYIRLEMAVDPAEAHVPDLRQAPDDDVEYIENVEASEMWTTWRDNLASTMFDEWRGACTTMLPSSSNISKSKGAKAFANRCSWTPREEEVLINSIKGMLASGWKANNGFRVGYLNHLADEMMKMFLGSDEHWDKAIKDRATGAKAEDFTDAANVVKNKEKTVPINVLSLGLDGQNDFTRDLDEDETTSIGQSMCNMPASSSTSKQANKGKRKIMEGLEPIVEALEKFTEKTHAKFSELTNLISHEHKLSSKKEAVYRTVAGIEDLTLQQKLLASNMIVKKHDVLELFFTLPDDARREQVRMMLNGKL</sequence>
<feature type="region of interest" description="Disordered" evidence="8">
    <location>
        <begin position="451"/>
        <end position="470"/>
    </location>
</feature>
<keyword evidence="12" id="KW-1185">Reference proteome</keyword>
<dbReference type="Proteomes" id="UP000826271">
    <property type="component" value="Unassembled WGS sequence"/>
</dbReference>
<accession>A0AAV6WLK0</accession>
<name>A0AAV6WLK0_9LAMI</name>
<dbReference type="InterPro" id="IPR045249">
    <property type="entry name" value="HARBI1-like"/>
</dbReference>
<dbReference type="AlphaFoldDB" id="A0AAV6WLK0"/>
<evidence type="ECO:0000256" key="3">
    <source>
        <dbReference type="ARBA" id="ARBA00006958"/>
    </source>
</evidence>
<dbReference type="PANTHER" id="PTHR22930:SF293">
    <property type="entry name" value="PROTEIN ALP1-LIKE"/>
    <property type="match status" value="1"/>
</dbReference>
<comment type="subcellular location">
    <subcellularLocation>
        <location evidence="2">Nucleus</location>
    </subcellularLocation>
</comment>
<keyword evidence="6" id="KW-0378">Hydrolase</keyword>
<evidence type="ECO:0000259" key="9">
    <source>
        <dbReference type="Pfam" id="PF13359"/>
    </source>
</evidence>
<dbReference type="GO" id="GO:0005634">
    <property type="term" value="C:nucleus"/>
    <property type="evidence" value="ECO:0007669"/>
    <property type="project" value="UniProtKB-SubCell"/>
</dbReference>
<evidence type="ECO:0000259" key="10">
    <source>
        <dbReference type="Pfam" id="PF26138"/>
    </source>
</evidence>
<dbReference type="GO" id="GO:0016787">
    <property type="term" value="F:hydrolase activity"/>
    <property type="evidence" value="ECO:0007669"/>
    <property type="project" value="UniProtKB-KW"/>
</dbReference>
<feature type="domain" description="DDE Tnp4" evidence="9">
    <location>
        <begin position="102"/>
        <end position="263"/>
    </location>
</feature>
<evidence type="ECO:0000256" key="8">
    <source>
        <dbReference type="SAM" id="MobiDB-lite"/>
    </source>
</evidence>
<evidence type="ECO:0008006" key="13">
    <source>
        <dbReference type="Google" id="ProtNLM"/>
    </source>
</evidence>
<keyword evidence="7" id="KW-0539">Nucleus</keyword>
<feature type="domain" description="DUF8040" evidence="10">
    <location>
        <begin position="1"/>
        <end position="71"/>
    </location>
</feature>
<comment type="cofactor">
    <cofactor evidence="1">
        <name>a divalent metal cation</name>
        <dbReference type="ChEBI" id="CHEBI:60240"/>
    </cofactor>
</comment>
<keyword evidence="5" id="KW-0479">Metal-binding</keyword>
<evidence type="ECO:0000256" key="1">
    <source>
        <dbReference type="ARBA" id="ARBA00001968"/>
    </source>
</evidence>
<protein>
    <recommendedName>
        <fullName evidence="13">DDE Tnp4 domain-containing protein</fullName>
    </recommendedName>
</protein>
<dbReference type="InterPro" id="IPR058353">
    <property type="entry name" value="DUF8040"/>
</dbReference>
<dbReference type="GO" id="GO:0046872">
    <property type="term" value="F:metal ion binding"/>
    <property type="evidence" value="ECO:0007669"/>
    <property type="project" value="UniProtKB-KW"/>
</dbReference>
<keyword evidence="4" id="KW-0540">Nuclease</keyword>
<evidence type="ECO:0000256" key="4">
    <source>
        <dbReference type="ARBA" id="ARBA00022722"/>
    </source>
</evidence>
<evidence type="ECO:0000256" key="6">
    <source>
        <dbReference type="ARBA" id="ARBA00022801"/>
    </source>
</evidence>
<evidence type="ECO:0000256" key="7">
    <source>
        <dbReference type="ARBA" id="ARBA00023242"/>
    </source>
</evidence>
<evidence type="ECO:0000313" key="11">
    <source>
        <dbReference type="EMBL" id="KAG8371579.1"/>
    </source>
</evidence>
<dbReference type="PANTHER" id="PTHR22930">
    <property type="match status" value="1"/>
</dbReference>
<comment type="similarity">
    <text evidence="3">Belongs to the HARBI1 family.</text>
</comment>
<gene>
    <name evidence="11" type="ORF">BUALT_Bualt13G0102600</name>
</gene>
<organism evidence="11 12">
    <name type="scientific">Buddleja alternifolia</name>
    <dbReference type="NCBI Taxonomy" id="168488"/>
    <lineage>
        <taxon>Eukaryota</taxon>
        <taxon>Viridiplantae</taxon>
        <taxon>Streptophyta</taxon>
        <taxon>Embryophyta</taxon>
        <taxon>Tracheophyta</taxon>
        <taxon>Spermatophyta</taxon>
        <taxon>Magnoliopsida</taxon>
        <taxon>eudicotyledons</taxon>
        <taxon>Gunneridae</taxon>
        <taxon>Pentapetalae</taxon>
        <taxon>asterids</taxon>
        <taxon>lamiids</taxon>
        <taxon>Lamiales</taxon>
        <taxon>Scrophulariaceae</taxon>
        <taxon>Buddlejeae</taxon>
        <taxon>Buddleja</taxon>
    </lineage>
</organism>
<dbReference type="GO" id="GO:0004518">
    <property type="term" value="F:nuclease activity"/>
    <property type="evidence" value="ECO:0007669"/>
    <property type="project" value="UniProtKB-KW"/>
</dbReference>
<reference evidence="11" key="1">
    <citation type="submission" date="2019-10" db="EMBL/GenBank/DDBJ databases">
        <authorList>
            <person name="Zhang R."/>
            <person name="Pan Y."/>
            <person name="Wang J."/>
            <person name="Ma R."/>
            <person name="Yu S."/>
        </authorList>
    </citation>
    <scope>NUCLEOTIDE SEQUENCE</scope>
    <source>
        <strain evidence="11">LA-IB0</strain>
        <tissue evidence="11">Leaf</tissue>
    </source>
</reference>
<dbReference type="Pfam" id="PF26138">
    <property type="entry name" value="DUF8040"/>
    <property type="match status" value="1"/>
</dbReference>
<evidence type="ECO:0000313" key="12">
    <source>
        <dbReference type="Proteomes" id="UP000826271"/>
    </source>
</evidence>
<feature type="compositionally biased region" description="Polar residues" evidence="8">
    <location>
        <begin position="451"/>
        <end position="468"/>
    </location>
</feature>
<proteinExistence type="inferred from homology"/>
<dbReference type="Pfam" id="PF13359">
    <property type="entry name" value="DDE_Tnp_4"/>
    <property type="match status" value="1"/>
</dbReference>
<evidence type="ECO:0000256" key="2">
    <source>
        <dbReference type="ARBA" id="ARBA00004123"/>
    </source>
</evidence>
<dbReference type="InterPro" id="IPR027806">
    <property type="entry name" value="HARBI1_dom"/>
</dbReference>
<comment type="caution">
    <text evidence="11">The sequence shown here is derived from an EMBL/GenBank/DDBJ whole genome shotgun (WGS) entry which is preliminary data.</text>
</comment>
<evidence type="ECO:0000256" key="5">
    <source>
        <dbReference type="ARBA" id="ARBA00022723"/>
    </source>
</evidence>